<keyword evidence="2" id="KW-1185">Reference proteome</keyword>
<accession>A0ABQ4UZX5</accession>
<dbReference type="RefSeq" id="WP_238308525.1">
    <property type="nucleotide sequence ID" value="NZ_BPRE01000017.1"/>
</dbReference>
<reference evidence="1" key="2">
    <citation type="submission" date="2021-08" db="EMBL/GenBank/DDBJ databases">
        <authorList>
            <person name="Tani A."/>
            <person name="Ola A."/>
            <person name="Ogura Y."/>
            <person name="Katsura K."/>
            <person name="Hayashi T."/>
        </authorList>
    </citation>
    <scope>NUCLEOTIDE SEQUENCE</scope>
    <source>
        <strain evidence="1">DSM 14458</strain>
    </source>
</reference>
<evidence type="ECO:0000313" key="1">
    <source>
        <dbReference type="EMBL" id="GJE77742.1"/>
    </source>
</evidence>
<dbReference type="Pfam" id="PF13876">
    <property type="entry name" value="Phage_gp49_66"/>
    <property type="match status" value="1"/>
</dbReference>
<dbReference type="Proteomes" id="UP001055093">
    <property type="component" value="Unassembled WGS sequence"/>
</dbReference>
<name>A0ABQ4UZX5_9HYPH</name>
<reference evidence="1" key="1">
    <citation type="journal article" date="2021" name="Front. Microbiol.">
        <title>Comprehensive Comparative Genomics and Phenotyping of Methylobacterium Species.</title>
        <authorList>
            <person name="Alessa O."/>
            <person name="Ogura Y."/>
            <person name="Fujitani Y."/>
            <person name="Takami H."/>
            <person name="Hayashi T."/>
            <person name="Sahin N."/>
            <person name="Tani A."/>
        </authorList>
    </citation>
    <scope>NUCLEOTIDE SEQUENCE</scope>
    <source>
        <strain evidence="1">DSM 14458</strain>
    </source>
</reference>
<gene>
    <name evidence="1" type="ORF">BGCPKDLD_4349</name>
</gene>
<dbReference type="InterPro" id="IPR025915">
    <property type="entry name" value="Phage_gp49_66"/>
</dbReference>
<proteinExistence type="predicted"/>
<organism evidence="1 2">
    <name type="scientific">Methylorubrum suomiense</name>
    <dbReference type="NCBI Taxonomy" id="144191"/>
    <lineage>
        <taxon>Bacteria</taxon>
        <taxon>Pseudomonadati</taxon>
        <taxon>Pseudomonadota</taxon>
        <taxon>Alphaproteobacteria</taxon>
        <taxon>Hyphomicrobiales</taxon>
        <taxon>Methylobacteriaceae</taxon>
        <taxon>Methylorubrum</taxon>
    </lineage>
</organism>
<comment type="caution">
    <text evidence="1">The sequence shown here is derived from an EMBL/GenBank/DDBJ whole genome shotgun (WGS) entry which is preliminary data.</text>
</comment>
<sequence>MGQFTKKPVTIEAVRVTAADWNGDSFDGSPFSEAPEWVRVAMAQDVLVPVTQDTDYAVWDVRTNHGVTRAEPGDWIIRQVDGELYPCKPDVFAATYAPASREPDSRGEPALSLAETQAVVETKTAPRVTEASIKAKIADVEYFRVRHLTICLITLHTGFFVTGESAPAAPENYDQQVGERYAYENAFRKLWPLEGYLLRELLAQREAEARGQDTAVQAA</sequence>
<dbReference type="EMBL" id="BPRE01000017">
    <property type="protein sequence ID" value="GJE77742.1"/>
    <property type="molecule type" value="Genomic_DNA"/>
</dbReference>
<protein>
    <submittedName>
        <fullName evidence="1">Uncharacterized protein</fullName>
    </submittedName>
</protein>
<evidence type="ECO:0000313" key="2">
    <source>
        <dbReference type="Proteomes" id="UP001055093"/>
    </source>
</evidence>